<evidence type="ECO:0000313" key="2">
    <source>
        <dbReference type="Proteomes" id="UP000297703"/>
    </source>
</evidence>
<proteinExistence type="predicted"/>
<reference evidence="1 2" key="1">
    <citation type="submission" date="2019-04" db="EMBL/GenBank/DDBJ databases">
        <title>Draft genome of the big-headed turtle Platysternon megacephalum.</title>
        <authorList>
            <person name="Gong S."/>
        </authorList>
    </citation>
    <scope>NUCLEOTIDE SEQUENCE [LARGE SCALE GENOMIC DNA]</scope>
    <source>
        <strain evidence="1">DO16091913</strain>
        <tissue evidence="1">Muscle</tissue>
    </source>
</reference>
<evidence type="ECO:0000313" key="1">
    <source>
        <dbReference type="EMBL" id="TFK15178.1"/>
    </source>
</evidence>
<comment type="caution">
    <text evidence="1">The sequence shown here is derived from an EMBL/GenBank/DDBJ whole genome shotgun (WGS) entry which is preliminary data.</text>
</comment>
<dbReference type="EMBL" id="QXTE01000006">
    <property type="protein sequence ID" value="TFK15178.1"/>
    <property type="molecule type" value="Genomic_DNA"/>
</dbReference>
<keyword evidence="2" id="KW-1185">Reference proteome</keyword>
<sequence>MLGGKVAGEDGQTNSPGHSLLSPRLLFFRSFAGNRSQAAVGKPGSRVESLAGGLWCKKLVGLSLQRQQQFTVAAAGRESALLNSPPLRIGSESLMEQSEGRMIWIARGSPALKREKVSRITPAQVVSLQLPGPWH</sequence>
<name>A0A4D9F705_9SAUR</name>
<reference evidence="1 2" key="2">
    <citation type="submission" date="2019-04" db="EMBL/GenBank/DDBJ databases">
        <title>The genome sequence of big-headed turtle.</title>
        <authorList>
            <person name="Gong S."/>
        </authorList>
    </citation>
    <scope>NUCLEOTIDE SEQUENCE [LARGE SCALE GENOMIC DNA]</scope>
    <source>
        <strain evidence="1">DO16091913</strain>
        <tissue evidence="1">Muscle</tissue>
    </source>
</reference>
<accession>A0A4D9F705</accession>
<protein>
    <submittedName>
        <fullName evidence="1">Glutaredoxin domain-containing cysteine-rich protein 1</fullName>
    </submittedName>
</protein>
<dbReference type="Proteomes" id="UP000297703">
    <property type="component" value="Unassembled WGS sequence"/>
</dbReference>
<organism evidence="1 2">
    <name type="scientific">Platysternon megacephalum</name>
    <name type="common">big-headed turtle</name>
    <dbReference type="NCBI Taxonomy" id="55544"/>
    <lineage>
        <taxon>Eukaryota</taxon>
        <taxon>Metazoa</taxon>
        <taxon>Chordata</taxon>
        <taxon>Craniata</taxon>
        <taxon>Vertebrata</taxon>
        <taxon>Euteleostomi</taxon>
        <taxon>Archelosauria</taxon>
        <taxon>Testudinata</taxon>
        <taxon>Testudines</taxon>
        <taxon>Cryptodira</taxon>
        <taxon>Durocryptodira</taxon>
        <taxon>Testudinoidea</taxon>
        <taxon>Platysternidae</taxon>
        <taxon>Platysternon</taxon>
    </lineage>
</organism>
<dbReference type="AlphaFoldDB" id="A0A4D9F705"/>
<gene>
    <name evidence="1" type="ORF">DR999_PMT01472</name>
</gene>